<evidence type="ECO:0000313" key="3">
    <source>
        <dbReference type="Proteomes" id="UP000016924"/>
    </source>
</evidence>
<evidence type="ECO:0000256" key="1">
    <source>
        <dbReference type="SAM" id="MobiDB-lite"/>
    </source>
</evidence>
<protein>
    <submittedName>
        <fullName evidence="2">Uncharacterized protein</fullName>
    </submittedName>
</protein>
<dbReference type="OMA" id="DCHPYFL"/>
<keyword evidence="3" id="KW-1185">Reference proteome</keyword>
<dbReference type="OrthoDB" id="5411560at2759"/>
<dbReference type="AlphaFoldDB" id="R7YI80"/>
<organism evidence="2 3">
    <name type="scientific">Coniosporium apollinis (strain CBS 100218)</name>
    <name type="common">Rock-inhabiting black yeast</name>
    <dbReference type="NCBI Taxonomy" id="1168221"/>
    <lineage>
        <taxon>Eukaryota</taxon>
        <taxon>Fungi</taxon>
        <taxon>Dikarya</taxon>
        <taxon>Ascomycota</taxon>
        <taxon>Pezizomycotina</taxon>
        <taxon>Dothideomycetes</taxon>
        <taxon>Dothideomycetes incertae sedis</taxon>
        <taxon>Coniosporium</taxon>
    </lineage>
</organism>
<reference evidence="3" key="1">
    <citation type="submission" date="2012-06" db="EMBL/GenBank/DDBJ databases">
        <title>The genome sequence of Coniosporium apollinis CBS 100218.</title>
        <authorList>
            <consortium name="The Broad Institute Genome Sequencing Platform"/>
            <person name="Cuomo C."/>
            <person name="Gorbushina A."/>
            <person name="Noack S."/>
            <person name="Walker B."/>
            <person name="Young S.K."/>
            <person name="Zeng Q."/>
            <person name="Gargeya S."/>
            <person name="Fitzgerald M."/>
            <person name="Haas B."/>
            <person name="Abouelleil A."/>
            <person name="Alvarado L."/>
            <person name="Arachchi H.M."/>
            <person name="Berlin A.M."/>
            <person name="Chapman S.B."/>
            <person name="Goldberg J."/>
            <person name="Griggs A."/>
            <person name="Gujja S."/>
            <person name="Hansen M."/>
            <person name="Howarth C."/>
            <person name="Imamovic A."/>
            <person name="Larimer J."/>
            <person name="McCowan C."/>
            <person name="Montmayeur A."/>
            <person name="Murphy C."/>
            <person name="Neiman D."/>
            <person name="Pearson M."/>
            <person name="Priest M."/>
            <person name="Roberts A."/>
            <person name="Saif S."/>
            <person name="Shea T."/>
            <person name="Sisk P."/>
            <person name="Sykes S."/>
            <person name="Wortman J."/>
            <person name="Nusbaum C."/>
            <person name="Birren B."/>
        </authorList>
    </citation>
    <scope>NUCLEOTIDE SEQUENCE [LARGE SCALE GENOMIC DNA]</scope>
    <source>
        <strain evidence="3">CBS 100218</strain>
    </source>
</reference>
<dbReference type="eggNOG" id="ENOG502SH8E">
    <property type="taxonomic scope" value="Eukaryota"/>
</dbReference>
<dbReference type="STRING" id="1168221.R7YI80"/>
<dbReference type="SUPFAM" id="SSF50978">
    <property type="entry name" value="WD40 repeat-like"/>
    <property type="match status" value="1"/>
</dbReference>
<proteinExistence type="predicted"/>
<dbReference type="HOGENOM" id="CLU_012162_0_0_1"/>
<dbReference type="InterPro" id="IPR015943">
    <property type="entry name" value="WD40/YVTN_repeat-like_dom_sf"/>
</dbReference>
<dbReference type="RefSeq" id="XP_007776912.1">
    <property type="nucleotide sequence ID" value="XM_007778722.1"/>
</dbReference>
<accession>R7YI80</accession>
<evidence type="ECO:0000313" key="2">
    <source>
        <dbReference type="EMBL" id="EON61595.1"/>
    </source>
</evidence>
<sequence length="824" mass="90516">MLNKNRLSRAQKDDLLGAFSDAWELDQPLSDGVENFLVNKLIPRSIQCISPPNNAENVVVLQSSCGRFLTDYTTGVDPFEISPTRPEMEMGDVMNAVHEYVAALYDAGEEWLVHWWTLYDVAWAAEAAVIQSCLSEVDMIATAPLDDSNVGNATSAGNGGSVKPDQVLALIFAQQDFGPNQPRHSNLVRSLTAALLDANDLQSFNGDKAPFAGIPGSFITRFTGFLGNRARRLRDCNGEVRALLNRFKMQVENWCGDASSLNSRDRRHIGGQYFPLFVVDCPKQHPIPSVILNDKLSPSQRNLFQNHQNTPEPFQLGDNVFCPYCDDANSRPIKQARLVQPLSFVFTALEDALDNGPANQYSSTRDPAEDDPQPPVNITPCLDRPFNPSMHFPDQSLQIVLPDPRDRPPSFRSSESNVSSTKGFKGIWNRFTNRSSAPGSGSASPKTPISPLPVLSASPLPNSLRFGFSASGRNALFWEGRGYYIVRIPMGPSPLQGQRLGLISNRSDGSSENSDKSRRLLAAAGDSCAAAVVSDQKVYKLFVFDAQGRMFEAPNEQLMDDGRSQIMCVAMSCNDILIALGFGNKVHLHAFSDDKVLYKREFGIHTPQAGQVRTIKRQKMSFSPDSQKLIVATHGSDDCIRIRSWDCGEVPSQDVHLTVKAITTGPADSNGVSSIFYDHLNSKIFIAATSKIVIAATSRPYHMIIDGKEKGSLNIGDSRILGSAQSPVASQLVLIDHQQRIYRADLTTYRATLVMDLATQPQQRDPSWQERDVALAMPNGSTMYVLWTKGADLVLATVQTANPKAQATLTIKSLRECFDLANSS</sequence>
<name>R7YI80_CONA1</name>
<dbReference type="InterPro" id="IPR036322">
    <property type="entry name" value="WD40_repeat_dom_sf"/>
</dbReference>
<dbReference type="GeneID" id="19898121"/>
<gene>
    <name evidence="2" type="ORF">W97_00810</name>
</gene>
<dbReference type="EMBL" id="JH767556">
    <property type="protein sequence ID" value="EON61595.1"/>
    <property type="molecule type" value="Genomic_DNA"/>
</dbReference>
<dbReference type="Proteomes" id="UP000016924">
    <property type="component" value="Unassembled WGS sequence"/>
</dbReference>
<dbReference type="Gene3D" id="2.130.10.10">
    <property type="entry name" value="YVTN repeat-like/Quinoprotein amine dehydrogenase"/>
    <property type="match status" value="1"/>
</dbReference>
<feature type="region of interest" description="Disordered" evidence="1">
    <location>
        <begin position="356"/>
        <end position="376"/>
    </location>
</feature>